<protein>
    <submittedName>
        <fullName evidence="2">Uncharacterized protein</fullName>
    </submittedName>
</protein>
<proteinExistence type="predicted"/>
<evidence type="ECO:0000313" key="2">
    <source>
        <dbReference type="EMBL" id="MFG3191700.1"/>
    </source>
</evidence>
<keyword evidence="3" id="KW-1185">Reference proteome</keyword>
<dbReference type="Proteomes" id="UP001604282">
    <property type="component" value="Unassembled WGS sequence"/>
</dbReference>
<dbReference type="RefSeq" id="WP_189851237.1">
    <property type="nucleotide sequence ID" value="NZ_BMVV01000015.1"/>
</dbReference>
<name>A0ABW7BW23_9ACTN</name>
<reference evidence="2 3" key="1">
    <citation type="submission" date="2024-10" db="EMBL/GenBank/DDBJ databases">
        <title>The Natural Products Discovery Center: Release of the First 8490 Sequenced Strains for Exploring Actinobacteria Biosynthetic Diversity.</title>
        <authorList>
            <person name="Kalkreuter E."/>
            <person name="Kautsar S.A."/>
            <person name="Yang D."/>
            <person name="Bader C.D."/>
            <person name="Teijaro C.N."/>
            <person name="Fluegel L."/>
            <person name="Davis C.M."/>
            <person name="Simpson J.R."/>
            <person name="Lauterbach L."/>
            <person name="Steele A.D."/>
            <person name="Gui C."/>
            <person name="Meng S."/>
            <person name="Li G."/>
            <person name="Viehrig K."/>
            <person name="Ye F."/>
            <person name="Su P."/>
            <person name="Kiefer A.F."/>
            <person name="Nichols A."/>
            <person name="Cepeda A.J."/>
            <person name="Yan W."/>
            <person name="Fan B."/>
            <person name="Jiang Y."/>
            <person name="Adhikari A."/>
            <person name="Zheng C.-J."/>
            <person name="Schuster L."/>
            <person name="Cowan T.M."/>
            <person name="Smanski M.J."/>
            <person name="Chevrette M.G."/>
            <person name="De Carvalho L.P.S."/>
            <person name="Shen B."/>
        </authorList>
    </citation>
    <scope>NUCLEOTIDE SEQUENCE [LARGE SCALE GENOMIC DNA]</scope>
    <source>
        <strain evidence="2 3">NPDC048229</strain>
    </source>
</reference>
<gene>
    <name evidence="2" type="ORF">ACGFYS_22490</name>
</gene>
<evidence type="ECO:0000256" key="1">
    <source>
        <dbReference type="SAM" id="MobiDB-lite"/>
    </source>
</evidence>
<feature type="compositionally biased region" description="Basic residues" evidence="1">
    <location>
        <begin position="67"/>
        <end position="79"/>
    </location>
</feature>
<accession>A0ABW7BW23</accession>
<evidence type="ECO:0000313" key="3">
    <source>
        <dbReference type="Proteomes" id="UP001604282"/>
    </source>
</evidence>
<dbReference type="EMBL" id="JBICZW010000014">
    <property type="protein sequence ID" value="MFG3191700.1"/>
    <property type="molecule type" value="Genomic_DNA"/>
</dbReference>
<organism evidence="2 3">
    <name type="scientific">Streptomyces omiyaensis</name>
    <dbReference type="NCBI Taxonomy" id="68247"/>
    <lineage>
        <taxon>Bacteria</taxon>
        <taxon>Bacillati</taxon>
        <taxon>Actinomycetota</taxon>
        <taxon>Actinomycetes</taxon>
        <taxon>Kitasatosporales</taxon>
        <taxon>Streptomycetaceae</taxon>
        <taxon>Streptomyces</taxon>
    </lineage>
</organism>
<comment type="caution">
    <text evidence="2">The sequence shown here is derived from an EMBL/GenBank/DDBJ whole genome shotgun (WGS) entry which is preliminary data.</text>
</comment>
<feature type="region of interest" description="Disordered" evidence="1">
    <location>
        <begin position="67"/>
        <end position="88"/>
    </location>
</feature>
<sequence length="88" mass="9619">MSRVRRAGRWLFGDGSDKPGHTVLMMSAFVVWSSGDDTPVWVRCALLLAAGACAVELVRPALARWRARSSGRRAARAPRGRRDPEGTV</sequence>